<dbReference type="AlphaFoldDB" id="A0A0U2RIS9"/>
<gene>
    <name evidence="3" type="ORF">AT746_01680</name>
</gene>
<evidence type="ECO:0000259" key="2">
    <source>
        <dbReference type="Pfam" id="PF22422"/>
    </source>
</evidence>
<dbReference type="InterPro" id="IPR012341">
    <property type="entry name" value="6hp_glycosidase-like_sf"/>
</dbReference>
<feature type="domain" description="Mannosylglycerate hydrolase MGH1-like glycoside hydrolase" evidence="2">
    <location>
        <begin position="356"/>
        <end position="805"/>
    </location>
</feature>
<dbReference type="GO" id="GO:0005993">
    <property type="term" value="P:trehalose catabolic process"/>
    <property type="evidence" value="ECO:0007669"/>
    <property type="project" value="TreeGrafter"/>
</dbReference>
<dbReference type="KEGG" id="lal:AT746_01680"/>
<evidence type="ECO:0000259" key="1">
    <source>
        <dbReference type="Pfam" id="PF21152"/>
    </source>
</evidence>
<sequence>MNLLTRCRGRHFCISMAVSLLVSLSGCQSLRAENLADSRSSALDRQGSPQFMRQHDSFGNQHFNPMFDAGAWHGFLLPGDNDSGGAFTGPMIIAEEYPVYLARQLEQLEIVAGNKKYAFADAVSEHQAFPGRLQQHYHWPDLTLQLELIFISGRSALIRTHIENLTGKEKQLTLTWQGALLKKWNTQQTLTERYSDWSPQWEQDNNGLSITLPEVRDTWNLMLSGASRYVIQRSVKSHSEMHQDTYKSTASITLKGKSSARIYTTQTYIHNEQEWQQEQPVIKQSFRHPETLWLANRKRWHHYLSSGIAQHQITTVTDQVALKAIETLIGNWRSSAGHITRDVVTPSVTARWFNGAWAWDSWKHAVAMASFAPAVARNNILAMFDYQVQADDGIRPQDSGMIIDAIFYNKDRQRGDDGGNWNERNTKPPLASWAVWEVYQASADKDLITDLYPKLVAYHQWWYKNRDHNQNGLAEYGATAHPLHNDGQGNIIFDLQPAANTQLARHAEQQCEIIKEDWYRCSGMTFYESVLVSGEYKQLDIGAQHGAGWESGMDNAARFGFITSEQLKKYADKHYSGNLKTARQDWQVRFFENHASNGQLLGFSINQESVELNAYLAMEKALLAKMARLLGRDEEAADWEAGAGRLAQRVNQCFFDAQSGFYYDRQIDSADDNSGDCDGRLLITRGKGPEGWAPLWAGIAGKNQARKVVQNMLAVDEFNTLIPLGTASQTNPAYHPDIYWRGRVWLDQWYFGVMALKHYGYTQQAGALASALLEHAQGLKGNAAIRENYNPETGAMQGATNFSWSAAHLLMLHHQLKHQPE</sequence>
<dbReference type="Gene3D" id="3.30.1390.40">
    <property type="entry name" value="Ribosomal protein L30p/L7e"/>
    <property type="match status" value="1"/>
</dbReference>
<keyword evidence="4" id="KW-1185">Reference proteome</keyword>
<dbReference type="GO" id="GO:0004555">
    <property type="term" value="F:alpha,alpha-trehalase activity"/>
    <property type="evidence" value="ECO:0007669"/>
    <property type="project" value="InterPro"/>
</dbReference>
<accession>A0A0U2RIS9</accession>
<dbReference type="Gene3D" id="1.50.10.10">
    <property type="match status" value="1"/>
</dbReference>
<dbReference type="PANTHER" id="PTHR23403:SF1">
    <property type="entry name" value="TREHALASE"/>
    <property type="match status" value="1"/>
</dbReference>
<dbReference type="NCBIfam" id="NF007525">
    <property type="entry name" value="PRK10137.1"/>
    <property type="match status" value="1"/>
</dbReference>
<organism evidence="3 4">
    <name type="scientific">Lacimicrobium alkaliphilum</name>
    <dbReference type="NCBI Taxonomy" id="1526571"/>
    <lineage>
        <taxon>Bacteria</taxon>
        <taxon>Pseudomonadati</taxon>
        <taxon>Pseudomonadota</taxon>
        <taxon>Gammaproteobacteria</taxon>
        <taxon>Alteromonadales</taxon>
        <taxon>Alteromonadaceae</taxon>
        <taxon>Lacimicrobium</taxon>
    </lineage>
</organism>
<dbReference type="PROSITE" id="PS51257">
    <property type="entry name" value="PROKAR_LIPOPROTEIN"/>
    <property type="match status" value="1"/>
</dbReference>
<dbReference type="Proteomes" id="UP000068447">
    <property type="component" value="Chromosome"/>
</dbReference>
<dbReference type="STRING" id="1526571.AT746_01680"/>
<evidence type="ECO:0000313" key="3">
    <source>
        <dbReference type="EMBL" id="ALS97114.1"/>
    </source>
</evidence>
<dbReference type="InterPro" id="IPR054491">
    <property type="entry name" value="MGH1-like_GH"/>
</dbReference>
<dbReference type="InterPro" id="IPR048450">
    <property type="entry name" value="YgjK_N"/>
</dbReference>
<protein>
    <submittedName>
        <fullName evidence="3">Alpha-glucosidase</fullName>
    </submittedName>
</protein>
<dbReference type="OrthoDB" id="9781878at2"/>
<dbReference type="InterPro" id="IPR001661">
    <property type="entry name" value="Glyco_hydro_37"/>
</dbReference>
<dbReference type="InterPro" id="IPR008928">
    <property type="entry name" value="6-hairpin_glycosidase_sf"/>
</dbReference>
<evidence type="ECO:0000313" key="4">
    <source>
        <dbReference type="Proteomes" id="UP000068447"/>
    </source>
</evidence>
<proteinExistence type="predicted"/>
<dbReference type="Pfam" id="PF22422">
    <property type="entry name" value="MGH1-like_GH"/>
    <property type="match status" value="1"/>
</dbReference>
<reference evidence="3 4" key="1">
    <citation type="submission" date="2015-12" db="EMBL/GenBank/DDBJ databases">
        <title>Complete genome of Lacimicrobium alkaliphilum KCTC 32984.</title>
        <authorList>
            <person name="Kim S.-G."/>
            <person name="Lee Y.-J."/>
        </authorList>
    </citation>
    <scope>NUCLEOTIDE SEQUENCE [LARGE SCALE GENOMIC DNA]</scope>
    <source>
        <strain evidence="3 4">YelD216</strain>
    </source>
</reference>
<dbReference type="PANTHER" id="PTHR23403">
    <property type="entry name" value="TREHALASE"/>
    <property type="match status" value="1"/>
</dbReference>
<dbReference type="EMBL" id="CP013650">
    <property type="protein sequence ID" value="ALS97114.1"/>
    <property type="molecule type" value="Genomic_DNA"/>
</dbReference>
<name>A0A0U2RIS9_9ALTE</name>
<dbReference type="SUPFAM" id="SSF48208">
    <property type="entry name" value="Six-hairpin glycosidases"/>
    <property type="match status" value="1"/>
</dbReference>
<dbReference type="Gene3D" id="2.70.98.50">
    <property type="entry name" value="putative glycoside hydrolase family protein from bacillus halodurans"/>
    <property type="match status" value="1"/>
</dbReference>
<feature type="domain" description="Glucosidase YgjK N-terminal" evidence="1">
    <location>
        <begin position="44"/>
        <end position="300"/>
    </location>
</feature>
<dbReference type="Pfam" id="PF21152">
    <property type="entry name" value="YgjK_N"/>
    <property type="match status" value="1"/>
</dbReference>